<organism evidence="5 6">
    <name type="scientific">Nakamurella endophytica</name>
    <dbReference type="NCBI Taxonomy" id="1748367"/>
    <lineage>
        <taxon>Bacteria</taxon>
        <taxon>Bacillati</taxon>
        <taxon>Actinomycetota</taxon>
        <taxon>Actinomycetes</taxon>
        <taxon>Nakamurellales</taxon>
        <taxon>Nakamurellaceae</taxon>
        <taxon>Nakamurella</taxon>
    </lineage>
</organism>
<keyword evidence="1" id="KW-0805">Transcription regulation</keyword>
<keyword evidence="6" id="KW-1185">Reference proteome</keyword>
<feature type="compositionally biased region" description="Low complexity" evidence="3">
    <location>
        <begin position="142"/>
        <end position="151"/>
    </location>
</feature>
<reference evidence="5" key="1">
    <citation type="journal article" date="2014" name="Int. J. Syst. Evol. Microbiol.">
        <title>Complete genome sequence of Corynebacterium casei LMG S-19264T (=DSM 44701T), isolated from a smear-ripened cheese.</title>
        <authorList>
            <consortium name="US DOE Joint Genome Institute (JGI-PGF)"/>
            <person name="Walter F."/>
            <person name="Albersmeier A."/>
            <person name="Kalinowski J."/>
            <person name="Ruckert C."/>
        </authorList>
    </citation>
    <scope>NUCLEOTIDE SEQUENCE</scope>
    <source>
        <strain evidence="5">CGMCC 4.7308</strain>
    </source>
</reference>
<dbReference type="AlphaFoldDB" id="A0A917WEP3"/>
<evidence type="ECO:0000313" key="5">
    <source>
        <dbReference type="EMBL" id="GGM00444.1"/>
    </source>
</evidence>
<gene>
    <name evidence="5" type="ORF">GCM10011594_20620</name>
</gene>
<evidence type="ECO:0000256" key="3">
    <source>
        <dbReference type="SAM" id="MobiDB-lite"/>
    </source>
</evidence>
<dbReference type="Pfam" id="PF01614">
    <property type="entry name" value="IclR_C"/>
    <property type="match status" value="1"/>
</dbReference>
<protein>
    <recommendedName>
        <fullName evidence="4">IclR-ED domain-containing protein</fullName>
    </recommendedName>
</protein>
<dbReference type="PANTHER" id="PTHR30136:SF35">
    <property type="entry name" value="HTH-TYPE TRANSCRIPTIONAL REGULATOR RV1719"/>
    <property type="match status" value="1"/>
</dbReference>
<dbReference type="InterPro" id="IPR036388">
    <property type="entry name" value="WH-like_DNA-bd_sf"/>
</dbReference>
<evidence type="ECO:0000259" key="4">
    <source>
        <dbReference type="PROSITE" id="PS51078"/>
    </source>
</evidence>
<dbReference type="SUPFAM" id="SSF55781">
    <property type="entry name" value="GAF domain-like"/>
    <property type="match status" value="2"/>
</dbReference>
<dbReference type="Gene3D" id="1.10.10.10">
    <property type="entry name" value="Winged helix-like DNA-binding domain superfamily/Winged helix DNA-binding domain"/>
    <property type="match status" value="1"/>
</dbReference>
<dbReference type="PROSITE" id="PS51078">
    <property type="entry name" value="ICLR_ED"/>
    <property type="match status" value="1"/>
</dbReference>
<dbReference type="Gene3D" id="3.30.450.40">
    <property type="match status" value="1"/>
</dbReference>
<dbReference type="GO" id="GO:0003677">
    <property type="term" value="F:DNA binding"/>
    <property type="evidence" value="ECO:0007669"/>
    <property type="project" value="TreeGrafter"/>
</dbReference>
<evidence type="ECO:0000256" key="1">
    <source>
        <dbReference type="ARBA" id="ARBA00023015"/>
    </source>
</evidence>
<dbReference type="Proteomes" id="UP000655208">
    <property type="component" value="Unassembled WGS sequence"/>
</dbReference>
<proteinExistence type="predicted"/>
<keyword evidence="2" id="KW-0804">Transcription</keyword>
<dbReference type="RefSeq" id="WP_188941387.1">
    <property type="nucleotide sequence ID" value="NZ_BMNA01000003.1"/>
</dbReference>
<feature type="region of interest" description="Disordered" evidence="3">
    <location>
        <begin position="220"/>
        <end position="241"/>
    </location>
</feature>
<feature type="region of interest" description="Disordered" evidence="3">
    <location>
        <begin position="127"/>
        <end position="166"/>
    </location>
</feature>
<dbReference type="InterPro" id="IPR014757">
    <property type="entry name" value="Tscrpt_reg_IclR_C"/>
</dbReference>
<evidence type="ECO:0000256" key="2">
    <source>
        <dbReference type="ARBA" id="ARBA00023163"/>
    </source>
</evidence>
<feature type="compositionally biased region" description="Low complexity" evidence="3">
    <location>
        <begin position="220"/>
        <end position="232"/>
    </location>
</feature>
<sequence>MPERLVTALRLVRSVADRPDPTLPVAVGALADAAGTTTSSASRVCAALDALGLLQRAEGYGEYRLGRGAVALSGAAAAPWSAAVDWALTRLAIATRETVCLVAPAPGGPRVVATVPSTWTLHVAARVGQPPDDPGGAVARTLLPGPSRGPVLPRPPGPGGPAGQVLESRGAETCVVAVPVVARDGSRTAAVTVHCPIGRADRVAAVARRLAPAAAQYLSTAGPRPAAPGSAPDHPPPVGGTALDLAAATLAQVCAGRGPVGELAHRLGARPDRVDRVLDVAEAVGLVVRCPDETVAPAWYLQSWHRAVAASVLGPRLDRLLTAAAVEAAATAYVTVRRGMRSVTVAEAFGGGPLSTQSWLGRPAQIVGADGGALLVMDFDDEQITAVLPARPVPTAARTPRDASAFLATVRQARASGRLVLESFGEDGLTSVAAPVRGADGSVAAAACLVGPTDRVAAARPRIDDVADRLAADVSRLLGAPQA</sequence>
<comment type="caution">
    <text evidence="5">The sequence shown here is derived from an EMBL/GenBank/DDBJ whole genome shotgun (WGS) entry which is preliminary data.</text>
</comment>
<dbReference type="InterPro" id="IPR050707">
    <property type="entry name" value="HTH_MetabolicPath_Reg"/>
</dbReference>
<dbReference type="InterPro" id="IPR029016">
    <property type="entry name" value="GAF-like_dom_sf"/>
</dbReference>
<evidence type="ECO:0000313" key="6">
    <source>
        <dbReference type="Proteomes" id="UP000655208"/>
    </source>
</evidence>
<dbReference type="GO" id="GO:0045892">
    <property type="term" value="P:negative regulation of DNA-templated transcription"/>
    <property type="evidence" value="ECO:0007669"/>
    <property type="project" value="TreeGrafter"/>
</dbReference>
<accession>A0A917WEP3</accession>
<reference evidence="5" key="2">
    <citation type="submission" date="2020-09" db="EMBL/GenBank/DDBJ databases">
        <authorList>
            <person name="Sun Q."/>
            <person name="Zhou Y."/>
        </authorList>
    </citation>
    <scope>NUCLEOTIDE SEQUENCE</scope>
    <source>
        <strain evidence="5">CGMCC 4.7308</strain>
    </source>
</reference>
<name>A0A917WEP3_9ACTN</name>
<dbReference type="GO" id="GO:0003700">
    <property type="term" value="F:DNA-binding transcription factor activity"/>
    <property type="evidence" value="ECO:0007669"/>
    <property type="project" value="TreeGrafter"/>
</dbReference>
<dbReference type="EMBL" id="BMNA01000003">
    <property type="protein sequence ID" value="GGM00444.1"/>
    <property type="molecule type" value="Genomic_DNA"/>
</dbReference>
<feature type="domain" description="IclR-ED" evidence="4">
    <location>
        <begin position="299"/>
        <end position="480"/>
    </location>
</feature>
<dbReference type="PANTHER" id="PTHR30136">
    <property type="entry name" value="HELIX-TURN-HELIX TRANSCRIPTIONAL REGULATOR, ICLR FAMILY"/>
    <property type="match status" value="1"/>
</dbReference>